<protein>
    <submittedName>
        <fullName evidence="2">Uncharacterized DUF497 family protein</fullName>
    </submittedName>
</protein>
<gene>
    <name evidence="2" type="ORF">JOF36_004113</name>
</gene>
<feature type="compositionally biased region" description="Polar residues" evidence="1">
    <location>
        <begin position="40"/>
        <end position="53"/>
    </location>
</feature>
<name>A0ABS4VWX7_9PSEU</name>
<dbReference type="RefSeq" id="WP_210029509.1">
    <property type="nucleotide sequence ID" value="NZ_JAGINU010000001.1"/>
</dbReference>
<evidence type="ECO:0000313" key="2">
    <source>
        <dbReference type="EMBL" id="MBP2368417.1"/>
    </source>
</evidence>
<dbReference type="Proteomes" id="UP001519295">
    <property type="component" value="Unassembled WGS sequence"/>
</dbReference>
<reference evidence="2 3" key="1">
    <citation type="submission" date="2021-03" db="EMBL/GenBank/DDBJ databases">
        <title>Sequencing the genomes of 1000 actinobacteria strains.</title>
        <authorList>
            <person name="Klenk H.-P."/>
        </authorList>
    </citation>
    <scope>NUCLEOTIDE SEQUENCE [LARGE SCALE GENOMIC DNA]</scope>
    <source>
        <strain evidence="2 3">DSM 45256</strain>
    </source>
</reference>
<sequence>MSEEVDWSHRGEYMQQRHGITPAAAGEALSDPDRVVLTPDPSSKSGRGTRTVGYSPTAASLVTVILVEDDGAIYGVNGWRSNSTDHRRYREGAP</sequence>
<evidence type="ECO:0000313" key="3">
    <source>
        <dbReference type="Proteomes" id="UP001519295"/>
    </source>
</evidence>
<accession>A0ABS4VWX7</accession>
<feature type="compositionally biased region" description="Basic and acidic residues" evidence="1">
    <location>
        <begin position="1"/>
        <end position="12"/>
    </location>
</feature>
<comment type="caution">
    <text evidence="2">The sequence shown here is derived from an EMBL/GenBank/DDBJ whole genome shotgun (WGS) entry which is preliminary data.</text>
</comment>
<evidence type="ECO:0000256" key="1">
    <source>
        <dbReference type="SAM" id="MobiDB-lite"/>
    </source>
</evidence>
<dbReference type="EMBL" id="JAGINU010000001">
    <property type="protein sequence ID" value="MBP2368417.1"/>
    <property type="molecule type" value="Genomic_DNA"/>
</dbReference>
<keyword evidence="3" id="KW-1185">Reference proteome</keyword>
<proteinExistence type="predicted"/>
<feature type="region of interest" description="Disordered" evidence="1">
    <location>
        <begin position="1"/>
        <end position="53"/>
    </location>
</feature>
<organism evidence="2 3">
    <name type="scientific">Pseudonocardia parietis</name>
    <dbReference type="NCBI Taxonomy" id="570936"/>
    <lineage>
        <taxon>Bacteria</taxon>
        <taxon>Bacillati</taxon>
        <taxon>Actinomycetota</taxon>
        <taxon>Actinomycetes</taxon>
        <taxon>Pseudonocardiales</taxon>
        <taxon>Pseudonocardiaceae</taxon>
        <taxon>Pseudonocardia</taxon>
    </lineage>
</organism>